<organism evidence="1 2">
    <name type="scientific">Rhizobium binae</name>
    <dbReference type="NCBI Taxonomy" id="1138190"/>
    <lineage>
        <taxon>Bacteria</taxon>
        <taxon>Pseudomonadati</taxon>
        <taxon>Pseudomonadota</taxon>
        <taxon>Alphaproteobacteria</taxon>
        <taxon>Hyphomicrobiales</taxon>
        <taxon>Rhizobiaceae</taxon>
        <taxon>Rhizobium/Agrobacterium group</taxon>
        <taxon>Rhizobium</taxon>
    </lineage>
</organism>
<name>A0ABV2MKY2_9HYPH</name>
<accession>A0ABV2MKY2</accession>
<comment type="caution">
    <text evidence="1">The sequence shown here is derived from an EMBL/GenBank/DDBJ whole genome shotgun (WGS) entry which is preliminary data.</text>
</comment>
<keyword evidence="2" id="KW-1185">Reference proteome</keyword>
<proteinExistence type="predicted"/>
<gene>
    <name evidence="1" type="ORF">ABID08_004499</name>
</gene>
<reference evidence="1 2" key="1">
    <citation type="submission" date="2024-06" db="EMBL/GenBank/DDBJ databases">
        <title>Genomic Encyclopedia of Type Strains, Phase IV (KMG-IV): sequencing the most valuable type-strain genomes for metagenomic binning, comparative biology and taxonomic classification.</title>
        <authorList>
            <person name="Goeker M."/>
        </authorList>
    </citation>
    <scope>NUCLEOTIDE SEQUENCE [LARGE SCALE GENOMIC DNA]</scope>
    <source>
        <strain evidence="1 2">DSM 29288</strain>
    </source>
</reference>
<sequence length="43" mass="4826">MNKLALCSLLTLTAGLILGLNLWLTNMLHDLPLEEPIVVWPVR</sequence>
<dbReference type="Proteomes" id="UP001549077">
    <property type="component" value="Unassembled WGS sequence"/>
</dbReference>
<evidence type="ECO:0000313" key="1">
    <source>
        <dbReference type="EMBL" id="MET3757118.1"/>
    </source>
</evidence>
<evidence type="ECO:0000313" key="2">
    <source>
        <dbReference type="Proteomes" id="UP001549077"/>
    </source>
</evidence>
<protein>
    <submittedName>
        <fullName evidence="1">Uncharacterized protein</fullName>
    </submittedName>
</protein>
<dbReference type="EMBL" id="JBEPMY010000015">
    <property type="protein sequence ID" value="MET3757118.1"/>
    <property type="molecule type" value="Genomic_DNA"/>
</dbReference>